<dbReference type="Proteomes" id="UP000304148">
    <property type="component" value="Chromosome"/>
</dbReference>
<dbReference type="EMBL" id="LS992241">
    <property type="protein sequence ID" value="SYX85863.1"/>
    <property type="molecule type" value="Genomic_DNA"/>
</dbReference>
<dbReference type="InterPro" id="IPR046221">
    <property type="entry name" value="DUF6254"/>
</dbReference>
<proteinExistence type="predicted"/>
<feature type="compositionally biased region" description="Basic residues" evidence="1">
    <location>
        <begin position="39"/>
        <end position="49"/>
    </location>
</feature>
<evidence type="ECO:0000256" key="1">
    <source>
        <dbReference type="SAM" id="MobiDB-lite"/>
    </source>
</evidence>
<reference evidence="3" key="1">
    <citation type="submission" date="2018-08" db="EMBL/GenBank/DDBJ databases">
        <authorList>
            <person name="Chevrot R."/>
        </authorList>
    </citation>
    <scope>NUCLEOTIDE SEQUENCE [LARGE SCALE GENOMIC DNA]</scope>
</reference>
<feature type="region of interest" description="Disordered" evidence="1">
    <location>
        <begin position="24"/>
        <end position="57"/>
    </location>
</feature>
<dbReference type="AlphaFoldDB" id="A0A383RGB5"/>
<accession>A0A383RGB5</accession>
<protein>
    <submittedName>
        <fullName evidence="2">Uncharacterized protein</fullName>
    </submittedName>
</protein>
<name>A0A383RGB5_PAEAL</name>
<gene>
    <name evidence="2" type="ORF">PBLR_14285</name>
</gene>
<evidence type="ECO:0000313" key="2">
    <source>
        <dbReference type="EMBL" id="SYX85863.1"/>
    </source>
</evidence>
<organism evidence="2 3">
    <name type="scientific">Paenibacillus alvei</name>
    <name type="common">Bacillus alvei</name>
    <dbReference type="NCBI Taxonomy" id="44250"/>
    <lineage>
        <taxon>Bacteria</taxon>
        <taxon>Bacillati</taxon>
        <taxon>Bacillota</taxon>
        <taxon>Bacilli</taxon>
        <taxon>Bacillales</taxon>
        <taxon>Paenibacillaceae</taxon>
        <taxon>Paenibacillus</taxon>
    </lineage>
</organism>
<dbReference type="Pfam" id="PF19767">
    <property type="entry name" value="DUF6254"/>
    <property type="match status" value="1"/>
</dbReference>
<evidence type="ECO:0000313" key="3">
    <source>
        <dbReference type="Proteomes" id="UP000304148"/>
    </source>
</evidence>
<sequence length="57" mass="6687">MLASIQPQTFYALLAHFKRRLSSMSIPKHRRENADKIRKQTPHAHGKVKSFKELVEE</sequence>